<feature type="transmembrane region" description="Helical" evidence="1">
    <location>
        <begin position="39"/>
        <end position="60"/>
    </location>
</feature>
<keyword evidence="1" id="KW-0472">Membrane</keyword>
<evidence type="ECO:0008006" key="4">
    <source>
        <dbReference type="Google" id="ProtNLM"/>
    </source>
</evidence>
<evidence type="ECO:0000256" key="1">
    <source>
        <dbReference type="SAM" id="Phobius"/>
    </source>
</evidence>
<organism evidence="2 3">
    <name type="scientific">Roseivirga spongicola</name>
    <dbReference type="NCBI Taxonomy" id="333140"/>
    <lineage>
        <taxon>Bacteria</taxon>
        <taxon>Pseudomonadati</taxon>
        <taxon>Bacteroidota</taxon>
        <taxon>Cytophagia</taxon>
        <taxon>Cytophagales</taxon>
        <taxon>Roseivirgaceae</taxon>
        <taxon>Roseivirga</taxon>
    </lineage>
</organism>
<keyword evidence="1" id="KW-0812">Transmembrane</keyword>
<name>A0A150XFG8_9BACT</name>
<dbReference type="OrthoDB" id="983060at2"/>
<feature type="transmembrane region" description="Helical" evidence="1">
    <location>
        <begin position="72"/>
        <end position="91"/>
    </location>
</feature>
<dbReference type="AlphaFoldDB" id="A0A150XFG8"/>
<dbReference type="Proteomes" id="UP000075606">
    <property type="component" value="Unassembled WGS sequence"/>
</dbReference>
<dbReference type="Pfam" id="PF07332">
    <property type="entry name" value="Phage_holin_3_6"/>
    <property type="match status" value="1"/>
</dbReference>
<keyword evidence="1" id="KW-1133">Transmembrane helix</keyword>
<comment type="caution">
    <text evidence="2">The sequence shown here is derived from an EMBL/GenBank/DDBJ whole genome shotgun (WGS) entry which is preliminary data.</text>
</comment>
<evidence type="ECO:0000313" key="2">
    <source>
        <dbReference type="EMBL" id="KYG77437.1"/>
    </source>
</evidence>
<evidence type="ECO:0000313" key="3">
    <source>
        <dbReference type="Proteomes" id="UP000075606"/>
    </source>
</evidence>
<sequence>MKIFDFNKLADTVSAYVETKIELLKLDLKEQLVQVLARLLTWSVLIFSMLTALLFLSIALSAFLNEVLESSFWGYVIVAGTYILVGIGAFLSKESIERVLHSQVEKSGILQEKTDDEDEQ</sequence>
<dbReference type="STRING" id="333140.AWW68_01305"/>
<dbReference type="InterPro" id="IPR009937">
    <property type="entry name" value="Phage_holin_3_6"/>
</dbReference>
<protein>
    <recommendedName>
        <fullName evidence="4">Phage holin family protein</fullName>
    </recommendedName>
</protein>
<dbReference type="EMBL" id="LRPC01000001">
    <property type="protein sequence ID" value="KYG77437.1"/>
    <property type="molecule type" value="Genomic_DNA"/>
</dbReference>
<proteinExistence type="predicted"/>
<keyword evidence="3" id="KW-1185">Reference proteome</keyword>
<gene>
    <name evidence="2" type="ORF">AWW68_01305</name>
</gene>
<reference evidence="2 3" key="1">
    <citation type="submission" date="2016-01" db="EMBL/GenBank/DDBJ databases">
        <title>Genome sequencing of Roseivirga spongicola UST030701-084.</title>
        <authorList>
            <person name="Selvaratnam C."/>
            <person name="Thevarajoo S."/>
            <person name="Goh K.M."/>
            <person name="Ee R."/>
            <person name="Chan K.-G."/>
            <person name="Chong C.S."/>
        </authorList>
    </citation>
    <scope>NUCLEOTIDE SEQUENCE [LARGE SCALE GENOMIC DNA]</scope>
    <source>
        <strain evidence="2 3">UST030701-084</strain>
    </source>
</reference>
<accession>A0A150XFG8</accession>
<dbReference type="RefSeq" id="WP_068215767.1">
    <property type="nucleotide sequence ID" value="NZ_CP139724.1"/>
</dbReference>